<dbReference type="InterPro" id="IPR012337">
    <property type="entry name" value="RNaseH-like_sf"/>
</dbReference>
<feature type="domain" description="Integrase catalytic" evidence="1">
    <location>
        <begin position="1"/>
        <end position="149"/>
    </location>
</feature>
<dbReference type="InterPro" id="IPR001584">
    <property type="entry name" value="Integrase_cat-core"/>
</dbReference>
<dbReference type="Pfam" id="PF13683">
    <property type="entry name" value="rve_3"/>
    <property type="match status" value="1"/>
</dbReference>
<sequence length="197" mass="23014">MLGRFNTIGIIDDYSRYIVSCELRMDQEMETVIAELKAAIAKYGEPLEIINDNGLQFVSLQEGCLNGFQKLLNELGIKQIRCRVHTLETNGKIERFWKTLEVECLSWYYFTSLEEVQAKVKEFVNNYNHHRLNKALGWLPPVERYFGERVSDKGFKNFWGLEHLEAVDKELKGGKFTMEDKNFSMVQEVVLTYRQVA</sequence>
<proteinExistence type="predicted"/>
<evidence type="ECO:0000313" key="2">
    <source>
        <dbReference type="EMBL" id="HDY60118.1"/>
    </source>
</evidence>
<name>A0A7V0Z7P0_UNCW3</name>
<organism evidence="2">
    <name type="scientific">candidate division WOR-3 bacterium</name>
    <dbReference type="NCBI Taxonomy" id="2052148"/>
    <lineage>
        <taxon>Bacteria</taxon>
        <taxon>Bacteria division WOR-3</taxon>
    </lineage>
</organism>
<reference evidence="2" key="1">
    <citation type="journal article" date="2020" name="mSystems">
        <title>Genome- and Community-Level Interaction Insights into Carbon Utilization and Element Cycling Functions of Hydrothermarchaeota in Hydrothermal Sediment.</title>
        <authorList>
            <person name="Zhou Z."/>
            <person name="Liu Y."/>
            <person name="Xu W."/>
            <person name="Pan J."/>
            <person name="Luo Z.H."/>
            <person name="Li M."/>
        </authorList>
    </citation>
    <scope>NUCLEOTIDE SEQUENCE [LARGE SCALE GENOMIC DNA]</scope>
    <source>
        <strain evidence="2">SpSt-258</strain>
    </source>
</reference>
<dbReference type="AlphaFoldDB" id="A0A7V0Z7P0"/>
<dbReference type="PROSITE" id="PS50994">
    <property type="entry name" value="INTEGRASE"/>
    <property type="match status" value="1"/>
</dbReference>
<gene>
    <name evidence="2" type="ORF">ENP86_11335</name>
</gene>
<accession>A0A7V0Z7P0</accession>
<evidence type="ECO:0000259" key="1">
    <source>
        <dbReference type="PROSITE" id="PS50994"/>
    </source>
</evidence>
<comment type="caution">
    <text evidence="2">The sequence shown here is derived from an EMBL/GenBank/DDBJ whole genome shotgun (WGS) entry which is preliminary data.</text>
</comment>
<dbReference type="GO" id="GO:0015074">
    <property type="term" value="P:DNA integration"/>
    <property type="evidence" value="ECO:0007669"/>
    <property type="project" value="InterPro"/>
</dbReference>
<dbReference type="PANTHER" id="PTHR46889:SF4">
    <property type="entry name" value="TRANSPOSASE INSO FOR INSERTION SEQUENCE ELEMENT IS911B-RELATED"/>
    <property type="match status" value="1"/>
</dbReference>
<dbReference type="InterPro" id="IPR050900">
    <property type="entry name" value="Transposase_IS3/IS150/IS904"/>
</dbReference>
<dbReference type="SUPFAM" id="SSF53098">
    <property type="entry name" value="Ribonuclease H-like"/>
    <property type="match status" value="1"/>
</dbReference>
<dbReference type="GO" id="GO:0003676">
    <property type="term" value="F:nucleic acid binding"/>
    <property type="evidence" value="ECO:0007669"/>
    <property type="project" value="InterPro"/>
</dbReference>
<dbReference type="Gene3D" id="3.30.420.10">
    <property type="entry name" value="Ribonuclease H-like superfamily/Ribonuclease H"/>
    <property type="match status" value="1"/>
</dbReference>
<dbReference type="InterPro" id="IPR036397">
    <property type="entry name" value="RNaseH_sf"/>
</dbReference>
<dbReference type="PANTHER" id="PTHR46889">
    <property type="entry name" value="TRANSPOSASE INSF FOR INSERTION SEQUENCE IS3B-RELATED"/>
    <property type="match status" value="1"/>
</dbReference>
<protein>
    <submittedName>
        <fullName evidence="2">Transposase</fullName>
    </submittedName>
</protein>
<dbReference type="EMBL" id="DSKY01000022">
    <property type="protein sequence ID" value="HDY60118.1"/>
    <property type="molecule type" value="Genomic_DNA"/>
</dbReference>